<gene>
    <name evidence="1" type="ORF">SAMN06295955_101871</name>
</gene>
<protein>
    <submittedName>
        <fullName evidence="1">Uncharacterized protein</fullName>
    </submittedName>
</protein>
<evidence type="ECO:0000313" key="2">
    <source>
        <dbReference type="Proteomes" id="UP000198339"/>
    </source>
</evidence>
<proteinExistence type="predicted"/>
<sequence length="65" mass="6529">MSVEIANGTRLGPPGGKPGVPKVGRGALYACDACDFADPNAGGPAFLRSPGDAGDGKQIAIRKFD</sequence>
<reference evidence="1 2" key="1">
    <citation type="submission" date="2017-06" db="EMBL/GenBank/DDBJ databases">
        <authorList>
            <person name="Kim H.J."/>
            <person name="Triplett B.A."/>
        </authorList>
    </citation>
    <scope>NUCLEOTIDE SEQUENCE [LARGE SCALE GENOMIC DNA]</scope>
    <source>
        <strain evidence="1 2">DS15</strain>
    </source>
</reference>
<dbReference type="Proteomes" id="UP000198339">
    <property type="component" value="Unassembled WGS sequence"/>
</dbReference>
<keyword evidence="2" id="KW-1185">Reference proteome</keyword>
<accession>A0A239EQ86</accession>
<organism evidence="1 2">
    <name type="scientific">Sphingopyxis indica</name>
    <dbReference type="NCBI Taxonomy" id="436663"/>
    <lineage>
        <taxon>Bacteria</taxon>
        <taxon>Pseudomonadati</taxon>
        <taxon>Pseudomonadota</taxon>
        <taxon>Alphaproteobacteria</taxon>
        <taxon>Sphingomonadales</taxon>
        <taxon>Sphingomonadaceae</taxon>
        <taxon>Sphingopyxis</taxon>
    </lineage>
</organism>
<name>A0A239EQ86_9SPHN</name>
<dbReference type="AlphaFoldDB" id="A0A239EQ86"/>
<dbReference type="EMBL" id="FZPA01000001">
    <property type="protein sequence ID" value="SNS46024.1"/>
    <property type="molecule type" value="Genomic_DNA"/>
</dbReference>
<evidence type="ECO:0000313" key="1">
    <source>
        <dbReference type="EMBL" id="SNS46024.1"/>
    </source>
</evidence>